<organism evidence="2 3">
    <name type="scientific">Carnegiea gigantea</name>
    <dbReference type="NCBI Taxonomy" id="171969"/>
    <lineage>
        <taxon>Eukaryota</taxon>
        <taxon>Viridiplantae</taxon>
        <taxon>Streptophyta</taxon>
        <taxon>Embryophyta</taxon>
        <taxon>Tracheophyta</taxon>
        <taxon>Spermatophyta</taxon>
        <taxon>Magnoliopsida</taxon>
        <taxon>eudicotyledons</taxon>
        <taxon>Gunneridae</taxon>
        <taxon>Pentapetalae</taxon>
        <taxon>Caryophyllales</taxon>
        <taxon>Cactineae</taxon>
        <taxon>Cactaceae</taxon>
        <taxon>Cactoideae</taxon>
        <taxon>Echinocereeae</taxon>
        <taxon>Carnegiea</taxon>
    </lineage>
</organism>
<protein>
    <submittedName>
        <fullName evidence="2">Uncharacterized protein</fullName>
    </submittedName>
</protein>
<evidence type="ECO:0000313" key="2">
    <source>
        <dbReference type="EMBL" id="KAJ8425936.1"/>
    </source>
</evidence>
<dbReference type="Proteomes" id="UP001153076">
    <property type="component" value="Unassembled WGS sequence"/>
</dbReference>
<gene>
    <name evidence="2" type="ORF">Cgig2_018734</name>
</gene>
<proteinExistence type="predicted"/>
<feature type="region of interest" description="Disordered" evidence="1">
    <location>
        <begin position="149"/>
        <end position="175"/>
    </location>
</feature>
<sequence>MRGRGISDVALKHRCTFEAVCSLNSELEDFQKSAIEETLWSPALKYKSFIMDRHPVRALVESWNPETKAFKISYIEVSFSGHDMALLTGLPATGKHVMFEQGQGACEVEEVVKASMDARLMREMIRPKRGQTLSLPSFPAADPSLELPSSPPFSVVSSSPVSSDATESHCHLIRQ</sequence>
<dbReference type="EMBL" id="JAKOGI010001378">
    <property type="protein sequence ID" value="KAJ8425936.1"/>
    <property type="molecule type" value="Genomic_DNA"/>
</dbReference>
<comment type="caution">
    <text evidence="2">The sequence shown here is derived from an EMBL/GenBank/DDBJ whole genome shotgun (WGS) entry which is preliminary data.</text>
</comment>
<evidence type="ECO:0000313" key="3">
    <source>
        <dbReference type="Proteomes" id="UP001153076"/>
    </source>
</evidence>
<dbReference type="AlphaFoldDB" id="A0A9Q1GS74"/>
<feature type="compositionally biased region" description="Basic and acidic residues" evidence="1">
    <location>
        <begin position="166"/>
        <end position="175"/>
    </location>
</feature>
<feature type="compositionally biased region" description="Low complexity" evidence="1">
    <location>
        <begin position="152"/>
        <end position="163"/>
    </location>
</feature>
<dbReference type="OrthoDB" id="1417722at2759"/>
<reference evidence="2" key="1">
    <citation type="submission" date="2022-04" db="EMBL/GenBank/DDBJ databases">
        <title>Carnegiea gigantea Genome sequencing and assembly v2.</title>
        <authorList>
            <person name="Copetti D."/>
            <person name="Sanderson M.J."/>
            <person name="Burquez A."/>
            <person name="Wojciechowski M.F."/>
        </authorList>
    </citation>
    <scope>NUCLEOTIDE SEQUENCE</scope>
    <source>
        <strain evidence="2">SGP5-SGP5p</strain>
        <tissue evidence="2">Aerial part</tissue>
    </source>
</reference>
<accession>A0A9Q1GS74</accession>
<evidence type="ECO:0000256" key="1">
    <source>
        <dbReference type="SAM" id="MobiDB-lite"/>
    </source>
</evidence>
<keyword evidence="3" id="KW-1185">Reference proteome</keyword>
<name>A0A9Q1GS74_9CARY</name>